<dbReference type="InterPro" id="IPR036259">
    <property type="entry name" value="MFS_trans_sf"/>
</dbReference>
<dbReference type="InterPro" id="IPR022324">
    <property type="entry name" value="Bacilysin_exporter_BacE_put"/>
</dbReference>
<organism evidence="8 9">
    <name type="scientific">Gluconacetobacter sacchari</name>
    <dbReference type="NCBI Taxonomy" id="92759"/>
    <lineage>
        <taxon>Bacteria</taxon>
        <taxon>Pseudomonadati</taxon>
        <taxon>Pseudomonadota</taxon>
        <taxon>Alphaproteobacteria</taxon>
        <taxon>Acetobacterales</taxon>
        <taxon>Acetobacteraceae</taxon>
        <taxon>Gluconacetobacter</taxon>
    </lineage>
</organism>
<accession>A0A7W4IB46</accession>
<dbReference type="InterPro" id="IPR010290">
    <property type="entry name" value="TM_effector"/>
</dbReference>
<dbReference type="PANTHER" id="PTHR23513">
    <property type="entry name" value="INTEGRAL MEMBRANE EFFLUX PROTEIN-RELATED"/>
    <property type="match status" value="1"/>
</dbReference>
<evidence type="ECO:0000256" key="2">
    <source>
        <dbReference type="ARBA" id="ARBA00022448"/>
    </source>
</evidence>
<comment type="caution">
    <text evidence="8">The sequence shown here is derived from an EMBL/GenBank/DDBJ whole genome shotgun (WGS) entry which is preliminary data.</text>
</comment>
<name>A0A7W4IB46_9PROT</name>
<keyword evidence="5 7" id="KW-1133">Transmembrane helix</keyword>
<keyword evidence="6 7" id="KW-0472">Membrane</keyword>
<reference evidence="8 9" key="1">
    <citation type="submission" date="2020-04" db="EMBL/GenBank/DDBJ databases">
        <title>Description of novel Gluconacetobacter.</title>
        <authorList>
            <person name="Sombolestani A."/>
        </authorList>
    </citation>
    <scope>NUCLEOTIDE SEQUENCE [LARGE SCALE GENOMIC DNA]</scope>
    <source>
        <strain evidence="8 9">LMG 19747</strain>
    </source>
</reference>
<dbReference type="Pfam" id="PF05977">
    <property type="entry name" value="MFS_3"/>
    <property type="match status" value="1"/>
</dbReference>
<evidence type="ECO:0000256" key="1">
    <source>
        <dbReference type="ARBA" id="ARBA00004651"/>
    </source>
</evidence>
<feature type="transmembrane region" description="Helical" evidence="7">
    <location>
        <begin position="215"/>
        <end position="234"/>
    </location>
</feature>
<dbReference type="PANTHER" id="PTHR23513:SF11">
    <property type="entry name" value="STAPHYLOFERRIN A TRANSPORTER"/>
    <property type="match status" value="1"/>
</dbReference>
<dbReference type="CDD" id="cd06173">
    <property type="entry name" value="MFS_MefA_like"/>
    <property type="match status" value="1"/>
</dbReference>
<dbReference type="GO" id="GO:0005886">
    <property type="term" value="C:plasma membrane"/>
    <property type="evidence" value="ECO:0007669"/>
    <property type="project" value="UniProtKB-SubCell"/>
</dbReference>
<dbReference type="PRINTS" id="PR01988">
    <property type="entry name" value="EXPORTERBACE"/>
</dbReference>
<comment type="subcellular location">
    <subcellularLocation>
        <location evidence="1">Cell membrane</location>
        <topology evidence="1">Multi-pass membrane protein</topology>
    </subcellularLocation>
</comment>
<keyword evidence="4 7" id="KW-0812">Transmembrane</keyword>
<keyword evidence="3" id="KW-1003">Cell membrane</keyword>
<feature type="transmembrane region" description="Helical" evidence="7">
    <location>
        <begin position="283"/>
        <end position="301"/>
    </location>
</feature>
<dbReference type="EMBL" id="JABEQJ010000005">
    <property type="protein sequence ID" value="MBB2159631.1"/>
    <property type="molecule type" value="Genomic_DNA"/>
</dbReference>
<dbReference type="Gene3D" id="1.20.1250.20">
    <property type="entry name" value="MFS general substrate transporter like domains"/>
    <property type="match status" value="1"/>
</dbReference>
<evidence type="ECO:0000256" key="3">
    <source>
        <dbReference type="ARBA" id="ARBA00022475"/>
    </source>
</evidence>
<evidence type="ECO:0000256" key="7">
    <source>
        <dbReference type="SAM" id="Phobius"/>
    </source>
</evidence>
<dbReference type="Proteomes" id="UP000589085">
    <property type="component" value="Unassembled WGS sequence"/>
</dbReference>
<gene>
    <name evidence="8" type="ORF">HLH48_05495</name>
</gene>
<keyword evidence="2" id="KW-0813">Transport</keyword>
<evidence type="ECO:0000256" key="6">
    <source>
        <dbReference type="ARBA" id="ARBA00023136"/>
    </source>
</evidence>
<proteinExistence type="predicted"/>
<evidence type="ECO:0000313" key="8">
    <source>
        <dbReference type="EMBL" id="MBB2159631.1"/>
    </source>
</evidence>
<evidence type="ECO:0000256" key="4">
    <source>
        <dbReference type="ARBA" id="ARBA00022692"/>
    </source>
</evidence>
<protein>
    <submittedName>
        <fullName evidence="8">MFS transporter</fullName>
    </submittedName>
</protein>
<dbReference type="SUPFAM" id="SSF103473">
    <property type="entry name" value="MFS general substrate transporter"/>
    <property type="match status" value="1"/>
</dbReference>
<feature type="transmembrane region" description="Helical" evidence="7">
    <location>
        <begin position="254"/>
        <end position="276"/>
    </location>
</feature>
<feature type="transmembrane region" description="Helical" evidence="7">
    <location>
        <begin position="41"/>
        <end position="62"/>
    </location>
</feature>
<feature type="transmembrane region" description="Helical" evidence="7">
    <location>
        <begin position="374"/>
        <end position="392"/>
    </location>
</feature>
<dbReference type="RefSeq" id="WP_182996495.1">
    <property type="nucleotide sequence ID" value="NZ_JABEQJ010000005.1"/>
</dbReference>
<evidence type="ECO:0000313" key="9">
    <source>
        <dbReference type="Proteomes" id="UP000589085"/>
    </source>
</evidence>
<evidence type="ECO:0000256" key="5">
    <source>
        <dbReference type="ARBA" id="ARBA00022989"/>
    </source>
</evidence>
<sequence>MTGGRNFTLFLAGSSLSAIGTGAAPVALTFALFAGGSGTERVSLVMAAEALPLIGLLLLGGALADRFAPRRMMIAADLLRACTQMLLAALLAYMSVPGSGAFYAVLALVTMLGAGTALEAPGRNRFLTQIVSADGLPAANGRLMAASSASGLIGPALGGALVASAGASWAVALDGLTYLASACLLTLIRPPGDETATDAADPSLLRSLRDGWSAFIARSWVWLMVCLFGAMHLLSWAPTEVLGALLYSHQPGGALHWGALLSLMGGGAIIGAIMATRARPQRAIRAILLWLLLYPLLPIGLAAAAPYWVQGICAILGGIEMAHVNVLWESTLQRAIPPDRLSRVSAYDMLGSYCLMPLGYVLAGPLASGLGVSGALWSGAALVLFGTAFLLFRLGTDAP</sequence>
<dbReference type="AlphaFoldDB" id="A0A7W4IB46"/>